<dbReference type="GO" id="GO:0004553">
    <property type="term" value="F:hydrolase activity, hydrolyzing O-glycosyl compounds"/>
    <property type="evidence" value="ECO:0007669"/>
    <property type="project" value="InterPro"/>
</dbReference>
<gene>
    <name evidence="3" type="ORF">B0I28_11393</name>
</gene>
<keyword evidence="4" id="KW-1185">Reference proteome</keyword>
<evidence type="ECO:0000259" key="2">
    <source>
        <dbReference type="SMART" id="SM00637"/>
    </source>
</evidence>
<feature type="compositionally biased region" description="Low complexity" evidence="1">
    <location>
        <begin position="60"/>
        <end position="105"/>
    </location>
</feature>
<dbReference type="SMART" id="SM00637">
    <property type="entry name" value="CBD_II"/>
    <property type="match status" value="1"/>
</dbReference>
<dbReference type="InterPro" id="IPR008965">
    <property type="entry name" value="CBM2/CBM3_carb-bd_dom_sf"/>
</dbReference>
<feature type="region of interest" description="Disordered" evidence="1">
    <location>
        <begin position="46"/>
        <end position="105"/>
    </location>
</feature>
<feature type="domain" description="CBM2" evidence="2">
    <location>
        <begin position="109"/>
        <end position="200"/>
    </location>
</feature>
<reference evidence="3 4" key="1">
    <citation type="submission" date="2018-03" db="EMBL/GenBank/DDBJ databases">
        <title>Genomic Encyclopedia of Type Strains, Phase III (KMG-III): the genomes of soil and plant-associated and newly described type strains.</title>
        <authorList>
            <person name="Whitman W."/>
        </authorList>
    </citation>
    <scope>NUCLEOTIDE SEQUENCE [LARGE SCALE GENOMIC DNA]</scope>
    <source>
        <strain evidence="3 4">CGMCC 4.7067</strain>
    </source>
</reference>
<dbReference type="RefSeq" id="WP_106366552.1">
    <property type="nucleotide sequence ID" value="NZ_PVTJ01000013.1"/>
</dbReference>
<dbReference type="GO" id="GO:0030247">
    <property type="term" value="F:polysaccharide binding"/>
    <property type="evidence" value="ECO:0007669"/>
    <property type="project" value="InterPro"/>
</dbReference>
<organism evidence="3 4">
    <name type="scientific">Glycomyces artemisiae</name>
    <dbReference type="NCBI Taxonomy" id="1076443"/>
    <lineage>
        <taxon>Bacteria</taxon>
        <taxon>Bacillati</taxon>
        <taxon>Actinomycetota</taxon>
        <taxon>Actinomycetes</taxon>
        <taxon>Glycomycetales</taxon>
        <taxon>Glycomycetaceae</taxon>
        <taxon>Glycomyces</taxon>
    </lineage>
</organism>
<sequence length="203" mass="20711">MRAWMDRGMLRGRIHGRSLLVLVVVAALVSVAAVWQFGALRDEHDPDLAEADTPGGPQFTAAAETTSASAPASAPESPESSAASPSGDPTTSAAAATTSASAADAGPECTASLSLDTEWSSSISVAVSVANTGAEPIDGWEILLALDGMEVTAAWGLEHLEGDRYGDIMFNAVIAPGESVDPSFSADVEDGWVLPETVPCTPA</sequence>
<dbReference type="SUPFAM" id="SSF49384">
    <property type="entry name" value="Carbohydrate-binding domain"/>
    <property type="match status" value="1"/>
</dbReference>
<protein>
    <submittedName>
        <fullName evidence="3">Cellulose binding domain-containing protein</fullName>
    </submittedName>
</protein>
<dbReference type="EMBL" id="PVTJ01000013">
    <property type="protein sequence ID" value="PRY54983.1"/>
    <property type="molecule type" value="Genomic_DNA"/>
</dbReference>
<dbReference type="Pfam" id="PF00553">
    <property type="entry name" value="CBM_2"/>
    <property type="match status" value="1"/>
</dbReference>
<evidence type="ECO:0000313" key="4">
    <source>
        <dbReference type="Proteomes" id="UP000238176"/>
    </source>
</evidence>
<dbReference type="AlphaFoldDB" id="A0A2T0UAM5"/>
<proteinExistence type="predicted"/>
<name>A0A2T0UAM5_9ACTN</name>
<dbReference type="InterPro" id="IPR001919">
    <property type="entry name" value="CBD2"/>
</dbReference>
<dbReference type="Gene3D" id="2.60.40.290">
    <property type="match status" value="1"/>
</dbReference>
<dbReference type="GO" id="GO:0005975">
    <property type="term" value="P:carbohydrate metabolic process"/>
    <property type="evidence" value="ECO:0007669"/>
    <property type="project" value="InterPro"/>
</dbReference>
<dbReference type="InterPro" id="IPR012291">
    <property type="entry name" value="CBM2_carb-bd_dom_sf"/>
</dbReference>
<comment type="caution">
    <text evidence="3">The sequence shown here is derived from an EMBL/GenBank/DDBJ whole genome shotgun (WGS) entry which is preliminary data.</text>
</comment>
<dbReference type="Proteomes" id="UP000238176">
    <property type="component" value="Unassembled WGS sequence"/>
</dbReference>
<evidence type="ECO:0000256" key="1">
    <source>
        <dbReference type="SAM" id="MobiDB-lite"/>
    </source>
</evidence>
<accession>A0A2T0UAM5</accession>
<dbReference type="OrthoDB" id="5197393at2"/>
<evidence type="ECO:0000313" key="3">
    <source>
        <dbReference type="EMBL" id="PRY54983.1"/>
    </source>
</evidence>